<dbReference type="AlphaFoldDB" id="A0A8J2KMW7"/>
<evidence type="ECO:0000313" key="1">
    <source>
        <dbReference type="EMBL" id="CAG7728291.1"/>
    </source>
</evidence>
<gene>
    <name evidence="1" type="ORF">AFUS01_LOCUS17081</name>
</gene>
<feature type="non-terminal residue" evidence="1">
    <location>
        <position position="29"/>
    </location>
</feature>
<reference evidence="1" key="1">
    <citation type="submission" date="2021-06" db="EMBL/GenBank/DDBJ databases">
        <authorList>
            <person name="Hodson N. C."/>
            <person name="Mongue J. A."/>
            <person name="Jaron S. K."/>
        </authorList>
    </citation>
    <scope>NUCLEOTIDE SEQUENCE</scope>
</reference>
<accession>A0A8J2KMW7</accession>
<comment type="caution">
    <text evidence="1">The sequence shown here is derived from an EMBL/GenBank/DDBJ whole genome shotgun (WGS) entry which is preliminary data.</text>
</comment>
<keyword evidence="2" id="KW-1185">Reference proteome</keyword>
<protein>
    <submittedName>
        <fullName evidence="1">Uncharacterized protein</fullName>
    </submittedName>
</protein>
<organism evidence="1 2">
    <name type="scientific">Allacma fusca</name>
    <dbReference type="NCBI Taxonomy" id="39272"/>
    <lineage>
        <taxon>Eukaryota</taxon>
        <taxon>Metazoa</taxon>
        <taxon>Ecdysozoa</taxon>
        <taxon>Arthropoda</taxon>
        <taxon>Hexapoda</taxon>
        <taxon>Collembola</taxon>
        <taxon>Symphypleona</taxon>
        <taxon>Sminthuridae</taxon>
        <taxon>Allacma</taxon>
    </lineage>
</organism>
<dbReference type="Proteomes" id="UP000708208">
    <property type="component" value="Unassembled WGS sequence"/>
</dbReference>
<name>A0A8J2KMW7_9HEXA</name>
<evidence type="ECO:0000313" key="2">
    <source>
        <dbReference type="Proteomes" id="UP000708208"/>
    </source>
</evidence>
<proteinExistence type="predicted"/>
<sequence>MRQSTEDSSICSAVDLLVPGVGELCGGSL</sequence>
<dbReference type="EMBL" id="CAJVCH010161416">
    <property type="protein sequence ID" value="CAG7728291.1"/>
    <property type="molecule type" value="Genomic_DNA"/>
</dbReference>